<organism evidence="2 3">
    <name type="scientific">Streptomyces werraensis</name>
    <dbReference type="NCBI Taxonomy" id="68284"/>
    <lineage>
        <taxon>Bacteria</taxon>
        <taxon>Bacillati</taxon>
        <taxon>Actinomycetota</taxon>
        <taxon>Actinomycetes</taxon>
        <taxon>Kitasatosporales</taxon>
        <taxon>Streptomycetaceae</taxon>
        <taxon>Streptomyces</taxon>
    </lineage>
</organism>
<comment type="caution">
    <text evidence="2">The sequence shown here is derived from an EMBL/GenBank/DDBJ whole genome shotgun (WGS) entry which is preliminary data.</text>
</comment>
<keyword evidence="3" id="KW-1185">Reference proteome</keyword>
<evidence type="ECO:0000256" key="1">
    <source>
        <dbReference type="SAM" id="MobiDB-lite"/>
    </source>
</evidence>
<protein>
    <submittedName>
        <fullName evidence="2">Uncharacterized protein</fullName>
    </submittedName>
</protein>
<dbReference type="RefSeq" id="WP_364020160.1">
    <property type="nucleotide sequence ID" value="NZ_JBFATE010000003.1"/>
</dbReference>
<dbReference type="EMBL" id="JBFATE010000003">
    <property type="protein sequence ID" value="MEV5245506.1"/>
    <property type="molecule type" value="Genomic_DNA"/>
</dbReference>
<reference evidence="2 3" key="1">
    <citation type="submission" date="2024-06" db="EMBL/GenBank/DDBJ databases">
        <title>The Natural Products Discovery Center: Release of the First 8490 Sequenced Strains for Exploring Actinobacteria Biosynthetic Diversity.</title>
        <authorList>
            <person name="Kalkreuter E."/>
            <person name="Kautsar S.A."/>
            <person name="Yang D."/>
            <person name="Bader C.D."/>
            <person name="Teijaro C.N."/>
            <person name="Fluegel L."/>
            <person name="Davis C.M."/>
            <person name="Simpson J.R."/>
            <person name="Lauterbach L."/>
            <person name="Steele A.D."/>
            <person name="Gui C."/>
            <person name="Meng S."/>
            <person name="Li G."/>
            <person name="Viehrig K."/>
            <person name="Ye F."/>
            <person name="Su P."/>
            <person name="Kiefer A.F."/>
            <person name="Nichols A."/>
            <person name="Cepeda A.J."/>
            <person name="Yan W."/>
            <person name="Fan B."/>
            <person name="Jiang Y."/>
            <person name="Adhikari A."/>
            <person name="Zheng C.-J."/>
            <person name="Schuster L."/>
            <person name="Cowan T.M."/>
            <person name="Smanski M.J."/>
            <person name="Chevrette M.G."/>
            <person name="De Carvalho L.P.S."/>
            <person name="Shen B."/>
        </authorList>
    </citation>
    <scope>NUCLEOTIDE SEQUENCE [LARGE SCALE GENOMIC DNA]</scope>
    <source>
        <strain evidence="2 3">NPDC052768</strain>
    </source>
</reference>
<accession>A0ABV3JCD5</accession>
<sequence>MTGGTDDGEAAEEAGRATGTGEGEGSDRLPEAAARGPGAPGPDGGAVNGAPSRGRRRGADAVPPPPEEPVGASAGPEPEPRVTTGAVATGSVLRCTGAADPTALVREAERGVGVGEGVTPRGAAVRCTAGGSSPSAR</sequence>
<feature type="compositionally biased region" description="Acidic residues" evidence="1">
    <location>
        <begin position="1"/>
        <end position="12"/>
    </location>
</feature>
<name>A0ABV3JCD5_9ACTN</name>
<evidence type="ECO:0000313" key="3">
    <source>
        <dbReference type="Proteomes" id="UP001552527"/>
    </source>
</evidence>
<evidence type="ECO:0000313" key="2">
    <source>
        <dbReference type="EMBL" id="MEV5245506.1"/>
    </source>
</evidence>
<gene>
    <name evidence="2" type="ORF">AB0K95_09600</name>
</gene>
<proteinExistence type="predicted"/>
<dbReference type="Proteomes" id="UP001552527">
    <property type="component" value="Unassembled WGS sequence"/>
</dbReference>
<feature type="region of interest" description="Disordered" evidence="1">
    <location>
        <begin position="1"/>
        <end position="87"/>
    </location>
</feature>